<reference evidence="11 12" key="1">
    <citation type="submission" date="2015-12" db="EMBL/GenBank/DDBJ databases">
        <title>Genome sequence of the marine Rhodobacteraceae strain O3.65, Candidatus Tritonibacter horizontis.</title>
        <authorList>
            <person name="Poehlein A."/>
            <person name="Giebel H.A."/>
            <person name="Voget S."/>
            <person name="Brinkhoff T."/>
        </authorList>
    </citation>
    <scope>NUCLEOTIDE SEQUENCE [LARGE SCALE GENOMIC DNA]</scope>
    <source>
        <strain evidence="11 12">O3.65</strain>
    </source>
</reference>
<keyword evidence="12" id="KW-1185">Reference proteome</keyword>
<evidence type="ECO:0000256" key="3">
    <source>
        <dbReference type="ARBA" id="ARBA00022475"/>
    </source>
</evidence>
<evidence type="ECO:0000256" key="1">
    <source>
        <dbReference type="ARBA" id="ARBA00004236"/>
    </source>
</evidence>
<dbReference type="EC" id="2.7.8.36" evidence="11"/>
<keyword evidence="8" id="KW-0270">Exopolysaccharide synthesis</keyword>
<dbReference type="OrthoDB" id="9808602at2"/>
<comment type="subcellular location">
    <subcellularLocation>
        <location evidence="1">Cell membrane</location>
    </subcellularLocation>
</comment>
<keyword evidence="7 9" id="KW-0472">Membrane</keyword>
<dbReference type="PANTHER" id="PTHR30576:SF4">
    <property type="entry name" value="UNDECAPRENYL-PHOSPHATE GALACTOSE PHOSPHOTRANSFERASE"/>
    <property type="match status" value="1"/>
</dbReference>
<dbReference type="InterPro" id="IPR003362">
    <property type="entry name" value="Bact_transf"/>
</dbReference>
<evidence type="ECO:0000259" key="10">
    <source>
        <dbReference type="Pfam" id="PF02397"/>
    </source>
</evidence>
<organism evidence="11 12">
    <name type="scientific">Tritonibacter horizontis</name>
    <dbReference type="NCBI Taxonomy" id="1768241"/>
    <lineage>
        <taxon>Bacteria</taxon>
        <taxon>Pseudomonadati</taxon>
        <taxon>Pseudomonadota</taxon>
        <taxon>Alphaproteobacteria</taxon>
        <taxon>Rhodobacterales</taxon>
        <taxon>Paracoccaceae</taxon>
        <taxon>Tritonibacter</taxon>
    </lineage>
</organism>
<feature type="domain" description="Bacterial sugar transferase" evidence="10">
    <location>
        <begin position="43"/>
        <end position="232"/>
    </location>
</feature>
<keyword evidence="6 9" id="KW-1133">Transmembrane helix</keyword>
<name>A0A132BWK0_9RHOB</name>
<dbReference type="GO" id="GO:0000271">
    <property type="term" value="P:polysaccharide biosynthetic process"/>
    <property type="evidence" value="ECO:0007669"/>
    <property type="project" value="UniProtKB-KW"/>
</dbReference>
<evidence type="ECO:0000256" key="8">
    <source>
        <dbReference type="ARBA" id="ARBA00023169"/>
    </source>
</evidence>
<sequence length="237" mass="26589">MNRVERGSVAVAGTGRLAERELGATYLEARPNPNRSFYQRVGKRFLDVVLVLLSLPVVLPLIGLFALALWMESGRPFYSQKRVGQGGRIFNMLKLRTMVLDADQLLDKYLAADPALRKEWDETQKLKFDPRTTPIGRLLRASSLDELPQLLNVLAGQMSLVGARPIMVSQLEIYGKSEGYFALRPGLTGPWQVGGRNETSFFRRADIDKSYCWNVTLLGDLRILVKTVSVVLRSTGY</sequence>
<evidence type="ECO:0000256" key="6">
    <source>
        <dbReference type="ARBA" id="ARBA00022989"/>
    </source>
</evidence>
<keyword evidence="5 9" id="KW-0812">Transmembrane</keyword>
<protein>
    <submittedName>
        <fullName evidence="11">Undecaprenyl phosphate N,N'-diacetylbacillosamine 1-phosphate transferase</fullName>
        <ecNumber evidence="11">2.7.8.36</ecNumber>
    </submittedName>
</protein>
<dbReference type="GO" id="GO:0102334">
    <property type="term" value="F:N,N'-diacetylbacilliosaminyl-1-phosphate transferase activity"/>
    <property type="evidence" value="ECO:0007669"/>
    <property type="project" value="UniProtKB-EC"/>
</dbReference>
<evidence type="ECO:0000313" key="11">
    <source>
        <dbReference type="EMBL" id="KUP92432.1"/>
    </source>
</evidence>
<proteinExistence type="inferred from homology"/>
<dbReference type="Pfam" id="PF02397">
    <property type="entry name" value="Bac_transf"/>
    <property type="match status" value="1"/>
</dbReference>
<evidence type="ECO:0000256" key="2">
    <source>
        <dbReference type="ARBA" id="ARBA00006464"/>
    </source>
</evidence>
<dbReference type="Proteomes" id="UP000068382">
    <property type="component" value="Unassembled WGS sequence"/>
</dbReference>
<evidence type="ECO:0000256" key="9">
    <source>
        <dbReference type="SAM" id="Phobius"/>
    </source>
</evidence>
<dbReference type="PANTHER" id="PTHR30576">
    <property type="entry name" value="COLANIC BIOSYNTHESIS UDP-GLUCOSE LIPID CARRIER TRANSFERASE"/>
    <property type="match status" value="1"/>
</dbReference>
<comment type="caution">
    <text evidence="11">The sequence shown here is derived from an EMBL/GenBank/DDBJ whole genome shotgun (WGS) entry which is preliminary data.</text>
</comment>
<feature type="transmembrane region" description="Helical" evidence="9">
    <location>
        <begin position="45"/>
        <end position="71"/>
    </location>
</feature>
<comment type="similarity">
    <text evidence="2">Belongs to the bacterial sugar transferase family.</text>
</comment>
<evidence type="ECO:0000256" key="5">
    <source>
        <dbReference type="ARBA" id="ARBA00022692"/>
    </source>
</evidence>
<dbReference type="AlphaFoldDB" id="A0A132BWK0"/>
<dbReference type="EMBL" id="LPUY01000075">
    <property type="protein sequence ID" value="KUP92432.1"/>
    <property type="molecule type" value="Genomic_DNA"/>
</dbReference>
<dbReference type="GO" id="GO:0005886">
    <property type="term" value="C:plasma membrane"/>
    <property type="evidence" value="ECO:0007669"/>
    <property type="project" value="UniProtKB-SubCell"/>
</dbReference>
<evidence type="ECO:0000256" key="7">
    <source>
        <dbReference type="ARBA" id="ARBA00023136"/>
    </source>
</evidence>
<keyword evidence="4 11" id="KW-0808">Transferase</keyword>
<keyword evidence="3" id="KW-1003">Cell membrane</keyword>
<dbReference type="RefSeq" id="WP_068244680.1">
    <property type="nucleotide sequence ID" value="NZ_LPUY01000075.1"/>
</dbReference>
<accession>A0A132BWK0</accession>
<gene>
    <name evidence="11" type="primary">pglC_2</name>
    <name evidence="11" type="ORF">TRIHO_27360</name>
</gene>
<dbReference type="PATRIC" id="fig|1768241.3.peg.2862"/>
<evidence type="ECO:0000256" key="4">
    <source>
        <dbReference type="ARBA" id="ARBA00022679"/>
    </source>
</evidence>
<evidence type="ECO:0000313" key="12">
    <source>
        <dbReference type="Proteomes" id="UP000068382"/>
    </source>
</evidence>